<organism evidence="2 3">
    <name type="scientific">Pseudomonas phage phiIBB-PF7A</name>
    <dbReference type="NCBI Taxonomy" id="942165"/>
    <lineage>
        <taxon>Viruses</taxon>
        <taxon>Duplodnaviria</taxon>
        <taxon>Heunggongvirae</taxon>
        <taxon>Uroviricota</taxon>
        <taxon>Caudoviricetes</taxon>
        <taxon>Autographivirales</taxon>
        <taxon>Autotranscriptaviridae</taxon>
        <taxon>Studiervirinae</taxon>
        <taxon>Pifdecavirus</taxon>
        <taxon>Pifdecavirus IBBPF7A</taxon>
    </lineage>
</organism>
<dbReference type="EMBL" id="GU583987">
    <property type="protein sequence ID" value="ADV35683.1"/>
    <property type="molecule type" value="Genomic_DNA"/>
</dbReference>
<dbReference type="GeneID" id="10323806"/>
<dbReference type="KEGG" id="vg:10323806"/>
<reference evidence="2 3" key="1">
    <citation type="journal article" date="2011" name="Virol. J.">
        <title>Complete genome sequence of the lytic Pseudomonas fluorescens phage phiIBB-PF7A.</title>
        <authorList>
            <person name="Sillankorva S."/>
            <person name="Kluskens L.D."/>
            <person name="Lingohr E.J."/>
            <person name="Kropinski A.M."/>
            <person name="Neubauer P."/>
            <person name="Azeredo J."/>
        </authorList>
    </citation>
    <scope>NUCLEOTIDE SEQUENCE [LARGE SCALE GENOMIC DNA]</scope>
</reference>
<gene>
    <name evidence="2" type="ORF">phiIBB-PF7Ap19A</name>
</gene>
<proteinExistence type="predicted"/>
<sequence length="104" mass="11453">MAKKLKLQVTFALTVGASTDVIESLEAVREELRNEVAAKGLEEVRAKAAGQFPLFDKMLDESVDIEEVFVETVLTGTRLSLKELNESDRAGNFQRIGDISVKVV</sequence>
<evidence type="ECO:0000313" key="2">
    <source>
        <dbReference type="EMBL" id="ADV35683.1"/>
    </source>
</evidence>
<protein>
    <submittedName>
        <fullName evidence="2">Uncharacterized protein</fullName>
    </submittedName>
</protein>
<keyword evidence="3" id="KW-1185">Reference proteome</keyword>
<accession>E9KIF8</accession>
<dbReference type="Proteomes" id="UP000007475">
    <property type="component" value="Segment"/>
</dbReference>
<name>E9KIF8_9CAUD</name>
<feature type="coiled-coil region" evidence="1">
    <location>
        <begin position="15"/>
        <end position="42"/>
    </location>
</feature>
<keyword evidence="1" id="KW-0175">Coiled coil</keyword>
<dbReference type="RefSeq" id="YP_004306338.1">
    <property type="nucleotide sequence ID" value="NC_015264.1"/>
</dbReference>
<evidence type="ECO:0000256" key="1">
    <source>
        <dbReference type="SAM" id="Coils"/>
    </source>
</evidence>
<evidence type="ECO:0000313" key="3">
    <source>
        <dbReference type="Proteomes" id="UP000007475"/>
    </source>
</evidence>